<protein>
    <submittedName>
        <fullName evidence="1">Uncharacterized protein</fullName>
    </submittedName>
</protein>
<proteinExistence type="predicted"/>
<sequence>MLEAPRLDSVDGAVLDPALSRGIVRVAPYPGMACGDKLILRWDGLDLEGYAYQHEIVRFVSEGQVGKEVVFVVKGMHIAALDGGSLDVYWMLISAARAEPLSSARLQLSVGDSALRLLAPHVEESAGEVLDPDRVSHGVSVTLQPYARMTAGDRILLSWQGATTATEYSDALLVESFSVGETLSFWVAPETVTAHIGDKVTVRYRVLQASGATRDSEPTRIVFAALNRGVLDAPEVLEAEDGVLDVEDSIDGITVVVGNAQVQEGELVYLKCDGELFNHRDDREITRDMAGQPLVFIVPHRFWREHAGLTVRVAYSVEHLDDVSQESAVTEVRVER</sequence>
<gene>
    <name evidence="1" type="ORF">OC940_04220</name>
</gene>
<accession>A0A9X3B9W5</accession>
<keyword evidence="2" id="KW-1185">Reference proteome</keyword>
<reference evidence="1" key="2">
    <citation type="journal article" date="2023" name="mSystems">
        <title>Charting the Lipopeptidome of Nonpathogenic Pseudomonas.</title>
        <authorList>
            <person name="Cesa-Luna C."/>
            <person name="Geudens N."/>
            <person name="Girard L."/>
            <person name="De Roo V."/>
            <person name="Maklad H.R."/>
            <person name="Martins J.C."/>
            <person name="Hofte M."/>
            <person name="De Mot R."/>
        </authorList>
    </citation>
    <scope>NUCLEOTIDE SEQUENCE</scope>
    <source>
        <strain evidence="1">B1M3-32</strain>
    </source>
</reference>
<dbReference type="EMBL" id="JAOSKY010000002">
    <property type="protein sequence ID" value="MCU7247009.1"/>
    <property type="molecule type" value="Genomic_DNA"/>
</dbReference>
<name>A0A9X3B9W5_9PSED</name>
<reference evidence="1" key="1">
    <citation type="submission" date="2022-09" db="EMBL/GenBank/DDBJ databases">
        <authorList>
            <person name="Cesa-Luna C."/>
            <person name="Girard L."/>
            <person name="Lood C."/>
            <person name="Hofte M."/>
            <person name="De Mot R."/>
        </authorList>
    </citation>
    <scope>NUCLEOTIDE SEQUENCE</scope>
    <source>
        <strain evidence="1">B1M3-32</strain>
    </source>
</reference>
<comment type="caution">
    <text evidence="1">The sequence shown here is derived from an EMBL/GenBank/DDBJ whole genome shotgun (WGS) entry which is preliminary data.</text>
</comment>
<evidence type="ECO:0000313" key="2">
    <source>
        <dbReference type="Proteomes" id="UP001139955"/>
    </source>
</evidence>
<dbReference type="AlphaFoldDB" id="A0A9X3B9W5"/>
<organism evidence="1 2">
    <name type="scientific">Pseudomonas koreensis</name>
    <dbReference type="NCBI Taxonomy" id="198620"/>
    <lineage>
        <taxon>Bacteria</taxon>
        <taxon>Pseudomonadati</taxon>
        <taxon>Pseudomonadota</taxon>
        <taxon>Gammaproteobacteria</taxon>
        <taxon>Pseudomonadales</taxon>
        <taxon>Pseudomonadaceae</taxon>
        <taxon>Pseudomonas</taxon>
    </lineage>
</organism>
<dbReference type="Proteomes" id="UP001139955">
    <property type="component" value="Unassembled WGS sequence"/>
</dbReference>
<evidence type="ECO:0000313" key="1">
    <source>
        <dbReference type="EMBL" id="MCU7247009.1"/>
    </source>
</evidence>